<dbReference type="STRING" id="576118.SAMN05216216_10869"/>
<evidence type="ECO:0000256" key="4">
    <source>
        <dbReference type="ARBA" id="ARBA00022475"/>
    </source>
</evidence>
<dbReference type="Pfam" id="PF00672">
    <property type="entry name" value="HAMP"/>
    <property type="match status" value="1"/>
</dbReference>
<dbReference type="GO" id="GO:0005524">
    <property type="term" value="F:ATP binding"/>
    <property type="evidence" value="ECO:0007669"/>
    <property type="project" value="UniProtKB-KW"/>
</dbReference>
<keyword evidence="8 16" id="KW-0418">Kinase</keyword>
<dbReference type="SMART" id="SM00387">
    <property type="entry name" value="HATPase_c"/>
    <property type="match status" value="1"/>
</dbReference>
<evidence type="ECO:0000256" key="5">
    <source>
        <dbReference type="ARBA" id="ARBA00022553"/>
    </source>
</evidence>
<dbReference type="GO" id="GO:0000156">
    <property type="term" value="F:phosphorelay response regulator activity"/>
    <property type="evidence" value="ECO:0007669"/>
    <property type="project" value="TreeGrafter"/>
</dbReference>
<comment type="catalytic activity">
    <reaction evidence="1">
        <text>ATP + protein L-histidine = ADP + protein N-phospho-L-histidine.</text>
        <dbReference type="EC" id="2.7.13.3"/>
    </reaction>
</comment>
<dbReference type="Gene3D" id="3.30.565.10">
    <property type="entry name" value="Histidine kinase-like ATPase, C-terminal domain"/>
    <property type="match status" value="1"/>
</dbReference>
<evidence type="ECO:0000256" key="2">
    <source>
        <dbReference type="ARBA" id="ARBA00004651"/>
    </source>
</evidence>
<feature type="transmembrane region" description="Helical" evidence="13">
    <location>
        <begin position="6"/>
        <end position="29"/>
    </location>
</feature>
<dbReference type="SUPFAM" id="SSF158472">
    <property type="entry name" value="HAMP domain-like"/>
    <property type="match status" value="1"/>
</dbReference>
<keyword evidence="9" id="KW-0067">ATP-binding</keyword>
<dbReference type="InterPro" id="IPR004358">
    <property type="entry name" value="Sig_transdc_His_kin-like_C"/>
</dbReference>
<dbReference type="CDD" id="cd00075">
    <property type="entry name" value="HATPase"/>
    <property type="match status" value="1"/>
</dbReference>
<dbReference type="FunFam" id="3.30.565.10:FF:000006">
    <property type="entry name" value="Sensor histidine kinase WalK"/>
    <property type="match status" value="1"/>
</dbReference>
<dbReference type="EMBL" id="FNFY01000008">
    <property type="protein sequence ID" value="SDK74493.1"/>
    <property type="molecule type" value="Genomic_DNA"/>
</dbReference>
<dbReference type="GO" id="GO:0007234">
    <property type="term" value="P:osmosensory signaling via phosphorelay pathway"/>
    <property type="evidence" value="ECO:0007669"/>
    <property type="project" value="TreeGrafter"/>
</dbReference>
<organism evidence="16 17">
    <name type="scientific">Lacicoccus qingdaonensis</name>
    <dbReference type="NCBI Taxonomy" id="576118"/>
    <lineage>
        <taxon>Bacteria</taxon>
        <taxon>Bacillati</taxon>
        <taxon>Bacillota</taxon>
        <taxon>Bacilli</taxon>
        <taxon>Bacillales</taxon>
        <taxon>Salinicoccaceae</taxon>
        <taxon>Lacicoccus</taxon>
    </lineage>
</organism>
<sequence length="467" mass="53016">MFNQLALKIGLIFFLVILTVEIILFYILYTNLVNDRVEEVMGDLLARGNTHRDVLEENYTPSTMNHVAIMESESDFIVVITDENGEVITSSDPVESEMSSLIEHTDYGEIPQSGAILESNWSEEKYVSTDSPITSNDTHSGHVFMFAESDSIERIIDHLSRQFLFVGLLTLLLTVITVFILSRVITRPILKMKKAAEQLSKGNHNVQLYTQRKDELGDLATSINRLSQDLERLKNERNEFLGSISHELRTPLTYMKGYTDIISRKNISMTDRDKYIKIIQEETEHLTDLIKNLFELARIDHNEFDIRKESVVYGDLIAIVLARIHPALKQKNIKLTFDCPENLIVMVDPARMQQVLLNILDNAIKYTPEERHITIVVSQNKNEILTTISDNGDGIPEKDVPFIFERLYRAEKSRSRASGGSGLGLTIAKEIMELHGGDIRVESTPGKGTTFIISLTKEDLDEQSIVD</sequence>
<dbReference type="InterPro" id="IPR005467">
    <property type="entry name" value="His_kinase_dom"/>
</dbReference>
<keyword evidence="13" id="KW-1133">Transmembrane helix</keyword>
<dbReference type="PROSITE" id="PS50885">
    <property type="entry name" value="HAMP"/>
    <property type="match status" value="1"/>
</dbReference>
<evidence type="ECO:0000259" key="15">
    <source>
        <dbReference type="PROSITE" id="PS50885"/>
    </source>
</evidence>
<keyword evidence="17" id="KW-1185">Reference proteome</keyword>
<feature type="domain" description="HAMP" evidence="15">
    <location>
        <begin position="183"/>
        <end position="235"/>
    </location>
</feature>
<evidence type="ECO:0000256" key="13">
    <source>
        <dbReference type="SAM" id="Phobius"/>
    </source>
</evidence>
<evidence type="ECO:0000256" key="7">
    <source>
        <dbReference type="ARBA" id="ARBA00022741"/>
    </source>
</evidence>
<keyword evidence="10" id="KW-0902">Two-component regulatory system</keyword>
<keyword evidence="7" id="KW-0547">Nucleotide-binding</keyword>
<keyword evidence="11 13" id="KW-0472">Membrane</keyword>
<keyword evidence="13" id="KW-0812">Transmembrane</keyword>
<evidence type="ECO:0000256" key="9">
    <source>
        <dbReference type="ARBA" id="ARBA00022840"/>
    </source>
</evidence>
<evidence type="ECO:0000313" key="16">
    <source>
        <dbReference type="EMBL" id="SDK74493.1"/>
    </source>
</evidence>
<evidence type="ECO:0000313" key="17">
    <source>
        <dbReference type="Proteomes" id="UP000199008"/>
    </source>
</evidence>
<dbReference type="GO" id="GO:0005886">
    <property type="term" value="C:plasma membrane"/>
    <property type="evidence" value="ECO:0007669"/>
    <property type="project" value="UniProtKB-SubCell"/>
</dbReference>
<dbReference type="InterPro" id="IPR003661">
    <property type="entry name" value="HisK_dim/P_dom"/>
</dbReference>
<dbReference type="GO" id="GO:0000155">
    <property type="term" value="F:phosphorelay sensor kinase activity"/>
    <property type="evidence" value="ECO:0007669"/>
    <property type="project" value="InterPro"/>
</dbReference>
<dbReference type="OrthoDB" id="9813151at2"/>
<dbReference type="SUPFAM" id="SSF47384">
    <property type="entry name" value="Homodimeric domain of signal transducing histidine kinase"/>
    <property type="match status" value="1"/>
</dbReference>
<dbReference type="InterPro" id="IPR036890">
    <property type="entry name" value="HATPase_C_sf"/>
</dbReference>
<gene>
    <name evidence="16" type="ORF">SAMN05216216_10869</name>
</gene>
<evidence type="ECO:0000259" key="14">
    <source>
        <dbReference type="PROSITE" id="PS50109"/>
    </source>
</evidence>
<dbReference type="Gene3D" id="6.10.340.10">
    <property type="match status" value="1"/>
</dbReference>
<dbReference type="Proteomes" id="UP000199008">
    <property type="component" value="Unassembled WGS sequence"/>
</dbReference>
<keyword evidence="4" id="KW-1003">Cell membrane</keyword>
<dbReference type="PANTHER" id="PTHR42878:SF3">
    <property type="entry name" value="HISTIDINE PROTEIN KINASE SAES"/>
    <property type="match status" value="1"/>
</dbReference>
<dbReference type="InterPro" id="IPR003660">
    <property type="entry name" value="HAMP_dom"/>
</dbReference>
<dbReference type="CDD" id="cd00082">
    <property type="entry name" value="HisKA"/>
    <property type="match status" value="1"/>
</dbReference>
<dbReference type="CDD" id="cd06225">
    <property type="entry name" value="HAMP"/>
    <property type="match status" value="1"/>
</dbReference>
<keyword evidence="6" id="KW-0808">Transferase</keyword>
<evidence type="ECO:0000256" key="12">
    <source>
        <dbReference type="SAM" id="Coils"/>
    </source>
</evidence>
<accession>A0A1G9EEI6</accession>
<dbReference type="PRINTS" id="PR00344">
    <property type="entry name" value="BCTRLSENSOR"/>
</dbReference>
<dbReference type="InterPro" id="IPR050351">
    <property type="entry name" value="BphY/WalK/GraS-like"/>
</dbReference>
<dbReference type="SMART" id="SM00304">
    <property type="entry name" value="HAMP"/>
    <property type="match status" value="1"/>
</dbReference>
<dbReference type="InterPro" id="IPR036097">
    <property type="entry name" value="HisK_dim/P_sf"/>
</dbReference>
<feature type="domain" description="Histidine kinase" evidence="14">
    <location>
        <begin position="243"/>
        <end position="459"/>
    </location>
</feature>
<dbReference type="SUPFAM" id="SSF55874">
    <property type="entry name" value="ATPase domain of HSP90 chaperone/DNA topoisomerase II/histidine kinase"/>
    <property type="match status" value="1"/>
</dbReference>
<dbReference type="GO" id="GO:0030295">
    <property type="term" value="F:protein kinase activator activity"/>
    <property type="evidence" value="ECO:0007669"/>
    <property type="project" value="TreeGrafter"/>
</dbReference>
<dbReference type="PANTHER" id="PTHR42878">
    <property type="entry name" value="TWO-COMPONENT HISTIDINE KINASE"/>
    <property type="match status" value="1"/>
</dbReference>
<dbReference type="SMART" id="SM00388">
    <property type="entry name" value="HisKA"/>
    <property type="match status" value="1"/>
</dbReference>
<evidence type="ECO:0000256" key="8">
    <source>
        <dbReference type="ARBA" id="ARBA00022777"/>
    </source>
</evidence>
<keyword evidence="12" id="KW-0175">Coiled coil</keyword>
<evidence type="ECO:0000256" key="10">
    <source>
        <dbReference type="ARBA" id="ARBA00023012"/>
    </source>
</evidence>
<evidence type="ECO:0000256" key="3">
    <source>
        <dbReference type="ARBA" id="ARBA00012438"/>
    </source>
</evidence>
<keyword evidence="5" id="KW-0597">Phosphoprotein</keyword>
<dbReference type="RefSeq" id="WP_092985838.1">
    <property type="nucleotide sequence ID" value="NZ_FNFY01000008.1"/>
</dbReference>
<dbReference type="InterPro" id="IPR003594">
    <property type="entry name" value="HATPase_dom"/>
</dbReference>
<dbReference type="Pfam" id="PF02518">
    <property type="entry name" value="HATPase_c"/>
    <property type="match status" value="1"/>
</dbReference>
<comment type="subcellular location">
    <subcellularLocation>
        <location evidence="2">Cell membrane</location>
        <topology evidence="2">Multi-pass membrane protein</topology>
    </subcellularLocation>
</comment>
<feature type="transmembrane region" description="Helical" evidence="13">
    <location>
        <begin position="163"/>
        <end position="185"/>
    </location>
</feature>
<dbReference type="AlphaFoldDB" id="A0A1G9EEI6"/>
<dbReference type="FunFam" id="1.10.287.130:FF:000001">
    <property type="entry name" value="Two-component sensor histidine kinase"/>
    <property type="match status" value="1"/>
</dbReference>
<dbReference type="PROSITE" id="PS50109">
    <property type="entry name" value="HIS_KIN"/>
    <property type="match status" value="1"/>
</dbReference>
<dbReference type="EC" id="2.7.13.3" evidence="3"/>
<evidence type="ECO:0000256" key="1">
    <source>
        <dbReference type="ARBA" id="ARBA00000085"/>
    </source>
</evidence>
<dbReference type="Gene3D" id="1.10.287.130">
    <property type="match status" value="1"/>
</dbReference>
<protein>
    <recommendedName>
        <fullName evidence="3">histidine kinase</fullName>
        <ecNumber evidence="3">2.7.13.3</ecNumber>
    </recommendedName>
</protein>
<feature type="coiled-coil region" evidence="12">
    <location>
        <begin position="216"/>
        <end position="243"/>
    </location>
</feature>
<reference evidence="17" key="1">
    <citation type="submission" date="2016-10" db="EMBL/GenBank/DDBJ databases">
        <authorList>
            <person name="Varghese N."/>
            <person name="Submissions S."/>
        </authorList>
    </citation>
    <scope>NUCLEOTIDE SEQUENCE [LARGE SCALE GENOMIC DNA]</scope>
    <source>
        <strain evidence="17">CGMCC 1.8895</strain>
    </source>
</reference>
<dbReference type="Pfam" id="PF00512">
    <property type="entry name" value="HisKA"/>
    <property type="match status" value="1"/>
</dbReference>
<evidence type="ECO:0000256" key="6">
    <source>
        <dbReference type="ARBA" id="ARBA00022679"/>
    </source>
</evidence>
<proteinExistence type="predicted"/>
<evidence type="ECO:0000256" key="11">
    <source>
        <dbReference type="ARBA" id="ARBA00023136"/>
    </source>
</evidence>
<name>A0A1G9EEI6_9BACL</name>